<dbReference type="RefSeq" id="WP_282545576.1">
    <property type="nucleotide sequence ID" value="NZ_JASCIQ010000035.1"/>
</dbReference>
<dbReference type="EMBL" id="JASCIQ010000035">
    <property type="protein sequence ID" value="MDI3407663.1"/>
    <property type="molecule type" value="Genomic_DNA"/>
</dbReference>
<feature type="region of interest" description="Disordered" evidence="1">
    <location>
        <begin position="119"/>
        <end position="144"/>
    </location>
</feature>
<accession>A0ABT6SJQ5</accession>
<protein>
    <submittedName>
        <fullName evidence="2">Uncharacterized protein</fullName>
    </submittedName>
</protein>
<evidence type="ECO:0000313" key="2">
    <source>
        <dbReference type="EMBL" id="MDI3407663.1"/>
    </source>
</evidence>
<comment type="caution">
    <text evidence="2">The sequence shown here is derived from an EMBL/GenBank/DDBJ whole genome shotgun (WGS) entry which is preliminary data.</text>
</comment>
<name>A0ABT6SJQ5_9ACTN</name>
<organism evidence="2 3">
    <name type="scientific">Streptomyces cavernicola</name>
    <dbReference type="NCBI Taxonomy" id="3043613"/>
    <lineage>
        <taxon>Bacteria</taxon>
        <taxon>Bacillati</taxon>
        <taxon>Actinomycetota</taxon>
        <taxon>Actinomycetes</taxon>
        <taxon>Kitasatosporales</taxon>
        <taxon>Streptomycetaceae</taxon>
        <taxon>Streptomyces</taxon>
    </lineage>
</organism>
<evidence type="ECO:0000313" key="3">
    <source>
        <dbReference type="Proteomes" id="UP001223978"/>
    </source>
</evidence>
<evidence type="ECO:0000256" key="1">
    <source>
        <dbReference type="SAM" id="MobiDB-lite"/>
    </source>
</evidence>
<gene>
    <name evidence="2" type="ORF">QIS96_28095</name>
</gene>
<reference evidence="2 3" key="1">
    <citation type="submission" date="2023-05" db="EMBL/GenBank/DDBJ databases">
        <title>Draft genome sequence of Streptomyces sp. B-S-A6 isolated from a cave soil in Thailand.</title>
        <authorList>
            <person name="Chamroensaksri N."/>
            <person name="Muangham S."/>
        </authorList>
    </citation>
    <scope>NUCLEOTIDE SEQUENCE [LARGE SCALE GENOMIC DNA]</scope>
    <source>
        <strain evidence="2 3">B-S-A6</strain>
    </source>
</reference>
<proteinExistence type="predicted"/>
<feature type="region of interest" description="Disordered" evidence="1">
    <location>
        <begin position="1"/>
        <end position="52"/>
    </location>
</feature>
<feature type="compositionally biased region" description="Polar residues" evidence="1">
    <location>
        <begin position="1"/>
        <end position="12"/>
    </location>
</feature>
<dbReference type="Proteomes" id="UP001223978">
    <property type="component" value="Unassembled WGS sequence"/>
</dbReference>
<keyword evidence="3" id="KW-1185">Reference proteome</keyword>
<sequence>MTTATAPLSSAAGQEFWQEPLLQSRPKPVPKPVVKAAGEATPPESSAEAVDAPPDISHTWVVAAEIQVEPRIASIADFRGSFKTTAGQRVDALEVYCRGCRRPYDEVKGQDCAEKVDNRHLIGGDQSTRRKRKLPPPPKGAKIIPGQKVQRRGIGAYMAGVSRPR</sequence>